<gene>
    <name evidence="1" type="ORF">SINV_07094</name>
</gene>
<organism>
    <name type="scientific">Solenopsis invicta</name>
    <name type="common">Red imported fire ant</name>
    <name type="synonym">Solenopsis wagneri</name>
    <dbReference type="NCBI Taxonomy" id="13686"/>
    <lineage>
        <taxon>Eukaryota</taxon>
        <taxon>Metazoa</taxon>
        <taxon>Ecdysozoa</taxon>
        <taxon>Arthropoda</taxon>
        <taxon>Hexapoda</taxon>
        <taxon>Insecta</taxon>
        <taxon>Pterygota</taxon>
        <taxon>Neoptera</taxon>
        <taxon>Endopterygota</taxon>
        <taxon>Hymenoptera</taxon>
        <taxon>Apocrita</taxon>
        <taxon>Aculeata</taxon>
        <taxon>Formicoidea</taxon>
        <taxon>Formicidae</taxon>
        <taxon>Myrmicinae</taxon>
        <taxon>Solenopsis</taxon>
    </lineage>
</organism>
<protein>
    <submittedName>
        <fullName evidence="1">Uncharacterized protein</fullName>
    </submittedName>
</protein>
<proteinExistence type="predicted"/>
<dbReference type="HOGENOM" id="CLU_889409_0_0_1"/>
<sequence length="313" mass="35693">MFLTSQSPVTDGLHSATQIRDLHSDYYRVRLECGPCNPCVRTYAFLLHLLEFNLYSVCHNLSIVIRSNQGSNLLLKLFYNTFKNNTVYILLYKEDFEKIPQDLKQSTCLDDFFTEALSLKMPTILKNLLITNAFKNDTVIANINDTNLTEIVSFAKNKSHNIIEDLPKYLTINVLEIMCKTTTSLICTRRWTGSLRIIEKLISLAPYSSTSSLLALLFISPLTSVSLTGLVARLKLLRLTSTCFPATHQFSNGSSSISLHFSRTSFLTTSDNPPPLPHLNRNSFLFCANYLLSKLHLLMKYQLFDKAFHMFDY</sequence>
<accession>E9J6H7</accession>
<feature type="non-terminal residue" evidence="1">
    <location>
        <position position="313"/>
    </location>
</feature>
<evidence type="ECO:0000313" key="1">
    <source>
        <dbReference type="EMBL" id="EFZ11576.1"/>
    </source>
</evidence>
<reference evidence="1" key="1">
    <citation type="journal article" date="2011" name="Proc. Natl. Acad. Sci. U.S.A.">
        <title>The genome of the fire ant Solenopsis invicta.</title>
        <authorList>
            <person name="Wurm Y."/>
            <person name="Wang J."/>
            <person name="Riba-Grognuz O."/>
            <person name="Corona M."/>
            <person name="Nygaard S."/>
            <person name="Hunt B.G."/>
            <person name="Ingram K.K."/>
            <person name="Falquet L."/>
            <person name="Nipitwattanaphon M."/>
            <person name="Gotzek D."/>
            <person name="Dijkstra M.B."/>
            <person name="Oettler J."/>
            <person name="Comtesse F."/>
            <person name="Shih C.J."/>
            <person name="Wu W.J."/>
            <person name="Yang C.C."/>
            <person name="Thomas J."/>
            <person name="Beaudoing E."/>
            <person name="Pradervand S."/>
            <person name="Flegel V."/>
            <person name="Cook E.D."/>
            <person name="Fabbretti R."/>
            <person name="Stockinger H."/>
            <person name="Long L."/>
            <person name="Farmerie W.G."/>
            <person name="Oakey J."/>
            <person name="Boomsma J.J."/>
            <person name="Pamilo P."/>
            <person name="Yi S.V."/>
            <person name="Heinze J."/>
            <person name="Goodisman M.A."/>
            <person name="Farinelli L."/>
            <person name="Harshman K."/>
            <person name="Hulo N."/>
            <person name="Cerutti L."/>
            <person name="Xenarios I."/>
            <person name="Shoemaker D."/>
            <person name="Keller L."/>
        </authorList>
    </citation>
    <scope>NUCLEOTIDE SEQUENCE [LARGE SCALE GENOMIC DNA]</scope>
</reference>
<dbReference type="AlphaFoldDB" id="E9J6H7"/>
<dbReference type="EMBL" id="GL768273">
    <property type="protein sequence ID" value="EFZ11576.1"/>
    <property type="molecule type" value="Genomic_DNA"/>
</dbReference>
<name>E9J6H7_SOLIN</name>